<feature type="domain" description="HAT C-terminal dimerisation" evidence="1">
    <location>
        <begin position="108"/>
        <end position="162"/>
    </location>
</feature>
<evidence type="ECO:0000259" key="1">
    <source>
        <dbReference type="Pfam" id="PF05699"/>
    </source>
</evidence>
<reference evidence="2 3" key="1">
    <citation type="submission" date="2022-01" db="EMBL/GenBank/DDBJ databases">
        <title>A high-quality chromosome-level genome assembly of rohu carp, Labeo rohita.</title>
        <authorList>
            <person name="Arick M.A. II"/>
            <person name="Hsu C.-Y."/>
            <person name="Magbanua Z."/>
            <person name="Pechanova O."/>
            <person name="Grover C."/>
            <person name="Miller E."/>
            <person name="Thrash A."/>
            <person name="Ezzel L."/>
            <person name="Alam S."/>
            <person name="Benzie J."/>
            <person name="Hamilton M."/>
            <person name="Karsi A."/>
            <person name="Lawrence M.L."/>
            <person name="Peterson D.G."/>
        </authorList>
    </citation>
    <scope>NUCLEOTIDE SEQUENCE [LARGE SCALE GENOMIC DNA]</scope>
    <source>
        <strain evidence="3">BAU-BD-2019</strain>
        <tissue evidence="2">Blood</tissue>
    </source>
</reference>
<dbReference type="InterPro" id="IPR008906">
    <property type="entry name" value="HATC_C_dom"/>
</dbReference>
<accession>A0ABQ8L8Q3</accession>
<dbReference type="SUPFAM" id="SSF53098">
    <property type="entry name" value="Ribonuclease H-like"/>
    <property type="match status" value="1"/>
</dbReference>
<dbReference type="InterPro" id="IPR012337">
    <property type="entry name" value="RNaseH-like_sf"/>
</dbReference>
<dbReference type="PANTHER" id="PTHR47611">
    <property type="entry name" value="HAT DIMERISATION DOMAIN, C-TERMINAL"/>
    <property type="match status" value="1"/>
</dbReference>
<evidence type="ECO:0000313" key="3">
    <source>
        <dbReference type="Proteomes" id="UP000830375"/>
    </source>
</evidence>
<dbReference type="EMBL" id="JACTAM010000840">
    <property type="protein sequence ID" value="KAI2646804.1"/>
    <property type="molecule type" value="Genomic_DNA"/>
</dbReference>
<keyword evidence="3" id="KW-1185">Reference proteome</keyword>
<dbReference type="Pfam" id="PF05699">
    <property type="entry name" value="Dimer_Tnp_hAT"/>
    <property type="match status" value="1"/>
</dbReference>
<gene>
    <name evidence="2" type="ORF">H4Q32_027988</name>
</gene>
<organism evidence="2 3">
    <name type="scientific">Labeo rohita</name>
    <name type="common">Indian major carp</name>
    <name type="synonym">Cyprinus rohita</name>
    <dbReference type="NCBI Taxonomy" id="84645"/>
    <lineage>
        <taxon>Eukaryota</taxon>
        <taxon>Metazoa</taxon>
        <taxon>Chordata</taxon>
        <taxon>Craniata</taxon>
        <taxon>Vertebrata</taxon>
        <taxon>Euteleostomi</taxon>
        <taxon>Actinopterygii</taxon>
        <taxon>Neopterygii</taxon>
        <taxon>Teleostei</taxon>
        <taxon>Ostariophysi</taxon>
        <taxon>Cypriniformes</taxon>
        <taxon>Cyprinidae</taxon>
        <taxon>Labeoninae</taxon>
        <taxon>Labeonini</taxon>
        <taxon>Labeo</taxon>
    </lineage>
</organism>
<dbReference type="Proteomes" id="UP000830375">
    <property type="component" value="Unassembled WGS sequence"/>
</dbReference>
<protein>
    <submittedName>
        <fullName evidence="2">E3 SUMO-protein ligase ZBED1</fullName>
    </submittedName>
</protein>
<dbReference type="PANTHER" id="PTHR47611:SF3">
    <property type="entry name" value="HAT C-TERMINAL DIMERISATION DOMAIN-CONTAINING PROTEIN"/>
    <property type="match status" value="1"/>
</dbReference>
<name>A0ABQ8L8Q3_LABRO</name>
<sequence length="173" mass="19472">MSSRFHRIHANHILADTAALDPRFKRMAFPDGRTADETFQRLSTAAARISSGTPIQQQPAVEGLEGAGSGAGSIVWSYFHEERCEPTWRSLFFQHMRIPSSGGRVEPVYPRLSKLMAKKLCVVATSVPSERIFSKTGQIISERRSRLKPKKVRALVFLNANLPKDKKERQKKP</sequence>
<proteinExistence type="predicted"/>
<keyword evidence="2" id="KW-0436">Ligase</keyword>
<comment type="caution">
    <text evidence="2">The sequence shown here is derived from an EMBL/GenBank/DDBJ whole genome shotgun (WGS) entry which is preliminary data.</text>
</comment>
<evidence type="ECO:0000313" key="2">
    <source>
        <dbReference type="EMBL" id="KAI2646804.1"/>
    </source>
</evidence>
<dbReference type="GO" id="GO:0016874">
    <property type="term" value="F:ligase activity"/>
    <property type="evidence" value="ECO:0007669"/>
    <property type="project" value="UniProtKB-KW"/>
</dbReference>